<name>M5EE43_9FIRM</name>
<reference evidence="2" key="1">
    <citation type="journal article" date="2013" name="Genome Announc.">
        <title>Genome Sequence of Halanaerobium saccharolyticum subsp. saccharolyticum Strain DSM 6643T, a Halophilic Hydrogen-Producing Bacterium.</title>
        <authorList>
            <person name="Kivisto A."/>
            <person name="Larjo A."/>
            <person name="Ciranna A."/>
            <person name="Santala V."/>
            <person name="Roos C."/>
            <person name="Karp M."/>
        </authorList>
    </citation>
    <scope>NUCLEOTIDE SEQUENCE [LARGE SCALE GENOMIC DNA]</scope>
    <source>
        <strain evidence="2">DSM 6643</strain>
    </source>
</reference>
<protein>
    <submittedName>
        <fullName evidence="1">Uncharacterized protein</fullName>
    </submittedName>
</protein>
<sequence length="248" mass="28480">MKKIFSNKIFSNKKLILILLIIILTIVLLSNYIKTAEISLFELFNKDEALAESLFFKEEQNKSAAVKKAKNDAETNKAETKEVAIKNVNKEAKIESIALISEIKDPFNQKENTENIIQDNKSFNKNTKQDLLFLEKNIIAENLKSLDKGSAQVLKQNQKAGADKDHELKETNNKLKQNIKLPFKLLGIIKNKDNSAALFRYQGKNVLKKENEQIDIYKIKEINNKEISLIYQNEIRIIKLWEEGANEG</sequence>
<keyword evidence="2" id="KW-1185">Reference proteome</keyword>
<dbReference type="STRING" id="1293054.HSACCH_01260"/>
<dbReference type="OrthoDB" id="2112245at2"/>
<dbReference type="Proteomes" id="UP000012063">
    <property type="component" value="Unassembled WGS sequence"/>
</dbReference>
<accession>M5EE43</accession>
<evidence type="ECO:0000313" key="2">
    <source>
        <dbReference type="Proteomes" id="UP000012063"/>
    </source>
</evidence>
<proteinExistence type="predicted"/>
<dbReference type="InParanoid" id="M5EE43"/>
<gene>
    <name evidence="1" type="ORF">HSACCH_01260</name>
</gene>
<organism evidence="1 2">
    <name type="scientific">Halanaerobium saccharolyticum subsp. saccharolyticum DSM 6643</name>
    <dbReference type="NCBI Taxonomy" id="1293054"/>
    <lineage>
        <taxon>Bacteria</taxon>
        <taxon>Bacillati</taxon>
        <taxon>Bacillota</taxon>
        <taxon>Clostridia</taxon>
        <taxon>Halanaerobiales</taxon>
        <taxon>Halanaerobiaceae</taxon>
        <taxon>Halanaerobium</taxon>
    </lineage>
</organism>
<dbReference type="EMBL" id="CAUI01000015">
    <property type="protein sequence ID" value="CCU79351.1"/>
    <property type="molecule type" value="Genomic_DNA"/>
</dbReference>
<dbReference type="RefSeq" id="WP_005488690.1">
    <property type="nucleotide sequence ID" value="NZ_CAUI01000015.1"/>
</dbReference>
<evidence type="ECO:0000313" key="1">
    <source>
        <dbReference type="EMBL" id="CCU79351.1"/>
    </source>
</evidence>
<comment type="caution">
    <text evidence="1">The sequence shown here is derived from an EMBL/GenBank/DDBJ whole genome shotgun (WGS) entry which is preliminary data.</text>
</comment>
<dbReference type="AlphaFoldDB" id="M5EE43"/>